<dbReference type="HOGENOM" id="CLU_2748297_0_0_2"/>
<evidence type="ECO:0000313" key="2">
    <source>
        <dbReference type="EMBL" id="AGB32367.1"/>
    </source>
</evidence>
<feature type="region of interest" description="Disordered" evidence="1">
    <location>
        <begin position="1"/>
        <end position="70"/>
    </location>
</feature>
<evidence type="ECO:0000313" key="5">
    <source>
        <dbReference type="Proteomes" id="UP000011593"/>
    </source>
</evidence>
<proteinExistence type="predicted"/>
<name>L0JP53_NATP1</name>
<feature type="compositionally biased region" description="Basic and acidic residues" evidence="1">
    <location>
        <begin position="1"/>
        <end position="12"/>
    </location>
</feature>
<evidence type="ECO:0000313" key="3">
    <source>
        <dbReference type="EMBL" id="ELY74115.1"/>
    </source>
</evidence>
<dbReference type="AlphaFoldDB" id="L0JP53"/>
<organism evidence="2 4">
    <name type="scientific">Natrinema pellirubrum (strain DSM 15624 / CIP 106293 / JCM 10476 / NCIMB 786 / 157)</name>
    <dbReference type="NCBI Taxonomy" id="797303"/>
    <lineage>
        <taxon>Archaea</taxon>
        <taxon>Methanobacteriati</taxon>
        <taxon>Methanobacteriota</taxon>
        <taxon>Stenosarchaea group</taxon>
        <taxon>Halobacteria</taxon>
        <taxon>Halobacteriales</taxon>
        <taxon>Natrialbaceae</taxon>
        <taxon>Natrinema</taxon>
    </lineage>
</organism>
<dbReference type="Proteomes" id="UP000010843">
    <property type="component" value="Chromosome"/>
</dbReference>
<dbReference type="STRING" id="797303.Natpe_2556"/>
<dbReference type="EMBL" id="CP003372">
    <property type="protein sequence ID" value="AGB32367.1"/>
    <property type="molecule type" value="Genomic_DNA"/>
</dbReference>
<reference evidence="3 5" key="3">
    <citation type="journal article" date="2014" name="PLoS Genet.">
        <title>Phylogenetically driven sequencing of extremely halophilic archaea reveals strategies for static and dynamic osmo-response.</title>
        <authorList>
            <person name="Becker E.A."/>
            <person name="Seitzer P.M."/>
            <person name="Tritt A."/>
            <person name="Larsen D."/>
            <person name="Krusor M."/>
            <person name="Yao A.I."/>
            <person name="Wu D."/>
            <person name="Madern D."/>
            <person name="Eisen J.A."/>
            <person name="Darling A.E."/>
            <person name="Facciotti M.T."/>
        </authorList>
    </citation>
    <scope>NUCLEOTIDE SEQUENCE [LARGE SCALE GENOMIC DNA]</scope>
    <source>
        <strain evidence="3 5">DSM 15624</strain>
    </source>
</reference>
<dbReference type="KEGG" id="npe:Natpe_2556"/>
<sequence length="70" mass="7598">MTRYHAAHERVTLPESALEEPDEFDAHVGYSEATDSDGSAARRLGWSKTSAFTPCDHGRPQTGGTHSTIP</sequence>
<evidence type="ECO:0000313" key="4">
    <source>
        <dbReference type="Proteomes" id="UP000010843"/>
    </source>
</evidence>
<reference evidence="2" key="2">
    <citation type="submission" date="2012-02" db="EMBL/GenBank/DDBJ databases">
        <title>Complete sequence of chromosome of Natrinema pellirubrum DSM 15624.</title>
        <authorList>
            <consortium name="US DOE Joint Genome Institute"/>
            <person name="Lucas S."/>
            <person name="Han J."/>
            <person name="Lapidus A."/>
            <person name="Cheng J.-F."/>
            <person name="Goodwin L."/>
            <person name="Pitluck S."/>
            <person name="Peters L."/>
            <person name="Teshima H."/>
            <person name="Detter J.C."/>
            <person name="Han C."/>
            <person name="Tapia R."/>
            <person name="Land M."/>
            <person name="Hauser L."/>
            <person name="Kyrpides N."/>
            <person name="Ivanova N."/>
            <person name="Pagani I."/>
            <person name="Sproer C."/>
            <person name="Anderson I."/>
            <person name="Woyke T."/>
        </authorList>
    </citation>
    <scope>NUCLEOTIDE SEQUENCE</scope>
    <source>
        <strain evidence="2">DSM 15624</strain>
    </source>
</reference>
<dbReference type="Proteomes" id="UP000011593">
    <property type="component" value="Unassembled WGS sequence"/>
</dbReference>
<evidence type="ECO:0000256" key="1">
    <source>
        <dbReference type="SAM" id="MobiDB-lite"/>
    </source>
</evidence>
<dbReference type="EMBL" id="AOIE01000072">
    <property type="protein sequence ID" value="ELY74115.1"/>
    <property type="molecule type" value="Genomic_DNA"/>
</dbReference>
<keyword evidence="5" id="KW-1185">Reference proteome</keyword>
<accession>L0JP53</accession>
<dbReference type="eggNOG" id="arCOG14300">
    <property type="taxonomic scope" value="Archaea"/>
</dbReference>
<protein>
    <submittedName>
        <fullName evidence="2">Uncharacterized protein</fullName>
    </submittedName>
</protein>
<reference evidence="4" key="1">
    <citation type="submission" date="2012-02" db="EMBL/GenBank/DDBJ databases">
        <title>Complete sequence of chromosome of Natrinema pellirubrum DSM 15624.</title>
        <authorList>
            <person name="Lucas S."/>
            <person name="Han J."/>
            <person name="Lapidus A."/>
            <person name="Cheng J.-F."/>
            <person name="Goodwin L."/>
            <person name="Pitluck S."/>
            <person name="Peters L."/>
            <person name="Teshima H."/>
            <person name="Detter J.C."/>
            <person name="Han C."/>
            <person name="Tapia R."/>
            <person name="Land M."/>
            <person name="Hauser L."/>
            <person name="Kyrpides N."/>
            <person name="Ivanova N."/>
            <person name="Pagani I."/>
            <person name="Sproer C."/>
            <person name="Anderson I."/>
            <person name="Woyke T."/>
        </authorList>
    </citation>
    <scope>NUCLEOTIDE SEQUENCE [LARGE SCALE GENOMIC DNA]</scope>
    <source>
        <strain evidence="4">DSM 15624 / JCM 10476 / NCIMB 786</strain>
    </source>
</reference>
<gene>
    <name evidence="2" type="ordered locus">Natpe_2556</name>
    <name evidence="3" type="ORF">C488_11894</name>
</gene>